<dbReference type="AlphaFoldDB" id="A0A016BT78"/>
<evidence type="ECO:0000313" key="2">
    <source>
        <dbReference type="Proteomes" id="UP000022272"/>
    </source>
</evidence>
<dbReference type="Proteomes" id="UP000022272">
    <property type="component" value="Unassembled WGS sequence"/>
</dbReference>
<reference evidence="1 2" key="1">
    <citation type="submission" date="2014-02" db="EMBL/GenBank/DDBJ databases">
        <authorList>
            <person name="Sears C."/>
            <person name="Carroll K."/>
            <person name="Sack B.R."/>
            <person name="Qadri F."/>
            <person name="Myers L.L."/>
            <person name="Chung G.-T."/>
            <person name="Escheverria P."/>
            <person name="Fraser C.M."/>
            <person name="Sadzewicz L."/>
            <person name="Shefchek K.A."/>
            <person name="Tallon L."/>
            <person name="Das S.P."/>
            <person name="Daugherty S."/>
            <person name="Mongodin E.F."/>
        </authorList>
    </citation>
    <scope>NUCLEOTIDE SEQUENCE [LARGE SCALE GENOMIC DNA]</scope>
    <source>
        <strain evidence="1 2">2-F-2 #4</strain>
    </source>
</reference>
<protein>
    <submittedName>
        <fullName evidence="1">Uncharacterized protein</fullName>
    </submittedName>
</protein>
<dbReference type="PATRIC" id="fig|1339280.3.peg.2940"/>
<sequence>MGVCNGGTSGGTSVCKYREIILNIYYSGGLFLPEAKYMPVGNIGRSPAGGMLFVVFPLYRPEDTPDL</sequence>
<proteinExistence type="predicted"/>
<accession>A0A016BT78</accession>
<comment type="caution">
    <text evidence="1">The sequence shown here is derived from an EMBL/GenBank/DDBJ whole genome shotgun (WGS) entry which is preliminary data.</text>
</comment>
<evidence type="ECO:0000313" key="1">
    <source>
        <dbReference type="EMBL" id="EXZ43806.1"/>
    </source>
</evidence>
<organism evidence="1 2">
    <name type="scientific">Bacteroides fragilis str. 2-F-2 #4</name>
    <dbReference type="NCBI Taxonomy" id="1339280"/>
    <lineage>
        <taxon>Bacteria</taxon>
        <taxon>Pseudomonadati</taxon>
        <taxon>Bacteroidota</taxon>
        <taxon>Bacteroidia</taxon>
        <taxon>Bacteroidales</taxon>
        <taxon>Bacteroidaceae</taxon>
        <taxon>Bacteroides</taxon>
    </lineage>
</organism>
<dbReference type="EMBL" id="JGDM01000074">
    <property type="protein sequence ID" value="EXZ43806.1"/>
    <property type="molecule type" value="Genomic_DNA"/>
</dbReference>
<name>A0A016BT78_BACFG</name>
<gene>
    <name evidence="1" type="ORF">M076_3081</name>
</gene>